<sequence length="109" mass="12884">KIKADKMLLLNYKIFIKTNNHFLEYISEYIVGLKEECIENYESRHKGINSTFIEIKNKFYNIKITNIKAVLDNCFISGTHGTYIDQISPIIIIQKFDRIQLDIAYLLDY</sequence>
<dbReference type="InParanoid" id="S7XIX9"/>
<proteinExistence type="predicted"/>
<reference evidence="2" key="1">
    <citation type="journal article" date="2013" name="PLoS Genet.">
        <title>The genome of Spraguea lophii and the basis of host-microsporidian interactions.</title>
        <authorList>
            <person name="Campbell S.E."/>
            <person name="Williams T.A."/>
            <person name="Yousuf A."/>
            <person name="Soanes D.M."/>
            <person name="Paszkiewicz K.H."/>
            <person name="Williams B.A.P."/>
        </authorList>
    </citation>
    <scope>NUCLEOTIDE SEQUENCE [LARGE SCALE GENOMIC DNA]</scope>
    <source>
        <strain evidence="2">42_110</strain>
    </source>
</reference>
<organism evidence="1 2">
    <name type="scientific">Spraguea lophii (strain 42_110)</name>
    <name type="common">Microsporidian parasite</name>
    <dbReference type="NCBI Taxonomy" id="1358809"/>
    <lineage>
        <taxon>Eukaryota</taxon>
        <taxon>Fungi</taxon>
        <taxon>Fungi incertae sedis</taxon>
        <taxon>Microsporidia</taxon>
        <taxon>Spragueidae</taxon>
        <taxon>Spraguea</taxon>
    </lineage>
</organism>
<dbReference type="Proteomes" id="UP000014978">
    <property type="component" value="Unassembled WGS sequence"/>
</dbReference>
<accession>S7XIX9</accession>
<gene>
    <name evidence="1" type="ORF">SLOPH_936</name>
</gene>
<protein>
    <submittedName>
        <fullName evidence="1">Uncharacterized protein</fullName>
    </submittedName>
</protein>
<keyword evidence="2" id="KW-1185">Reference proteome</keyword>
<feature type="non-terminal residue" evidence="1">
    <location>
        <position position="1"/>
    </location>
</feature>
<dbReference type="AlphaFoldDB" id="S7XIX9"/>
<comment type="caution">
    <text evidence="1">The sequence shown here is derived from an EMBL/GenBank/DDBJ whole genome shotgun (WGS) entry which is preliminary data.</text>
</comment>
<dbReference type="HOGENOM" id="CLU_2190363_0_0_1"/>
<evidence type="ECO:0000313" key="1">
    <source>
        <dbReference type="EMBL" id="EPR78989.1"/>
    </source>
</evidence>
<dbReference type="VEuPathDB" id="MicrosporidiaDB:SLOPH_936"/>
<evidence type="ECO:0000313" key="2">
    <source>
        <dbReference type="Proteomes" id="UP000014978"/>
    </source>
</evidence>
<name>S7XIX9_SPRLO</name>
<dbReference type="EMBL" id="ATCN01000452">
    <property type="protein sequence ID" value="EPR78989.1"/>
    <property type="molecule type" value="Genomic_DNA"/>
</dbReference>